<accession>A0A2P2IWH1</accession>
<keyword evidence="1" id="KW-0472">Membrane</keyword>
<protein>
    <submittedName>
        <fullName evidence="2">Uncharacterized protein</fullName>
    </submittedName>
</protein>
<evidence type="ECO:0000256" key="1">
    <source>
        <dbReference type="SAM" id="Phobius"/>
    </source>
</evidence>
<dbReference type="EMBL" id="GGEC01005083">
    <property type="protein sequence ID" value="MBW85566.1"/>
    <property type="molecule type" value="Transcribed_RNA"/>
</dbReference>
<organism evidence="2">
    <name type="scientific">Rhizophora mucronata</name>
    <name type="common">Asiatic mangrove</name>
    <dbReference type="NCBI Taxonomy" id="61149"/>
    <lineage>
        <taxon>Eukaryota</taxon>
        <taxon>Viridiplantae</taxon>
        <taxon>Streptophyta</taxon>
        <taxon>Embryophyta</taxon>
        <taxon>Tracheophyta</taxon>
        <taxon>Spermatophyta</taxon>
        <taxon>Magnoliopsida</taxon>
        <taxon>eudicotyledons</taxon>
        <taxon>Gunneridae</taxon>
        <taxon>Pentapetalae</taxon>
        <taxon>rosids</taxon>
        <taxon>fabids</taxon>
        <taxon>Malpighiales</taxon>
        <taxon>Rhizophoraceae</taxon>
        <taxon>Rhizophora</taxon>
    </lineage>
</organism>
<name>A0A2P2IWH1_RHIMU</name>
<keyword evidence="1" id="KW-0812">Transmembrane</keyword>
<sequence length="54" mass="6136">MLEITESHCKLEISQSMQVVVIDLLYIVMCFVSLLCFGILALVFNICRLGRDTN</sequence>
<proteinExistence type="predicted"/>
<dbReference type="AlphaFoldDB" id="A0A2P2IWH1"/>
<feature type="transmembrane region" description="Helical" evidence="1">
    <location>
        <begin position="24"/>
        <end position="47"/>
    </location>
</feature>
<reference evidence="2" key="1">
    <citation type="submission" date="2018-02" db="EMBL/GenBank/DDBJ databases">
        <title>Rhizophora mucronata_Transcriptome.</title>
        <authorList>
            <person name="Meera S.P."/>
            <person name="Sreeshan A."/>
            <person name="Augustine A."/>
        </authorList>
    </citation>
    <scope>NUCLEOTIDE SEQUENCE</scope>
    <source>
        <tissue evidence="2">Leaf</tissue>
    </source>
</reference>
<evidence type="ECO:0000313" key="2">
    <source>
        <dbReference type="EMBL" id="MBW85566.1"/>
    </source>
</evidence>
<keyword evidence="1" id="KW-1133">Transmembrane helix</keyword>